<gene>
    <name evidence="2" type="ORF">PAPOLLO_LOCUS11968</name>
</gene>
<dbReference type="GO" id="GO:0046983">
    <property type="term" value="F:protein dimerization activity"/>
    <property type="evidence" value="ECO:0007669"/>
    <property type="project" value="InterPro"/>
</dbReference>
<evidence type="ECO:0000313" key="2">
    <source>
        <dbReference type="EMBL" id="CAG4990505.1"/>
    </source>
</evidence>
<name>A0A8S3WYC6_PARAO</name>
<protein>
    <submittedName>
        <fullName evidence="2">(apollo) hypothetical protein</fullName>
    </submittedName>
</protein>
<organism evidence="2 3">
    <name type="scientific">Parnassius apollo</name>
    <name type="common">Apollo butterfly</name>
    <name type="synonym">Papilio apollo</name>
    <dbReference type="NCBI Taxonomy" id="110799"/>
    <lineage>
        <taxon>Eukaryota</taxon>
        <taxon>Metazoa</taxon>
        <taxon>Ecdysozoa</taxon>
        <taxon>Arthropoda</taxon>
        <taxon>Hexapoda</taxon>
        <taxon>Insecta</taxon>
        <taxon>Pterygota</taxon>
        <taxon>Neoptera</taxon>
        <taxon>Endopterygota</taxon>
        <taxon>Lepidoptera</taxon>
        <taxon>Glossata</taxon>
        <taxon>Ditrysia</taxon>
        <taxon>Papilionoidea</taxon>
        <taxon>Papilionidae</taxon>
        <taxon>Parnassiinae</taxon>
        <taxon>Parnassini</taxon>
        <taxon>Parnassius</taxon>
        <taxon>Parnassius</taxon>
    </lineage>
</organism>
<dbReference type="InterPro" id="IPR008906">
    <property type="entry name" value="HATC_C_dom"/>
</dbReference>
<keyword evidence="3" id="KW-1185">Reference proteome</keyword>
<dbReference type="Proteomes" id="UP000691718">
    <property type="component" value="Unassembled WGS sequence"/>
</dbReference>
<comment type="caution">
    <text evidence="2">The sequence shown here is derived from an EMBL/GenBank/DDBJ whole genome shotgun (WGS) entry which is preliminary data.</text>
</comment>
<sequence length="185" mass="21259">MSAEKHVTVSQIIVLANLLKKSARPQDITQTLMELAKRFVSDISVRFRNVEDNKLFAVTAKSIASINETESDISENISQSDTNIQKPSIWDEFDLKVVDTVKKQNPTAAAIIEVDKYFDELLISRKSHDPILWWYTKRHTYPRLYDVVKKHFCTPATSTPSESFFRKQDMLLMTGATDWMVKKCA</sequence>
<dbReference type="Pfam" id="PF05699">
    <property type="entry name" value="Dimer_Tnp_hAT"/>
    <property type="match status" value="1"/>
</dbReference>
<dbReference type="AlphaFoldDB" id="A0A8S3WYC6"/>
<dbReference type="EMBL" id="CAJQZP010000874">
    <property type="protein sequence ID" value="CAG4990505.1"/>
    <property type="molecule type" value="Genomic_DNA"/>
</dbReference>
<feature type="domain" description="HAT C-terminal dimerisation" evidence="1">
    <location>
        <begin position="113"/>
        <end position="168"/>
    </location>
</feature>
<dbReference type="OrthoDB" id="1607513at2759"/>
<reference evidence="2" key="1">
    <citation type="submission" date="2021-04" db="EMBL/GenBank/DDBJ databases">
        <authorList>
            <person name="Tunstrom K."/>
        </authorList>
    </citation>
    <scope>NUCLEOTIDE SEQUENCE</scope>
</reference>
<evidence type="ECO:0000259" key="1">
    <source>
        <dbReference type="Pfam" id="PF05699"/>
    </source>
</evidence>
<accession>A0A8S3WYC6</accession>
<proteinExistence type="predicted"/>
<evidence type="ECO:0000313" key="3">
    <source>
        <dbReference type="Proteomes" id="UP000691718"/>
    </source>
</evidence>